<evidence type="ECO:0008006" key="3">
    <source>
        <dbReference type="Google" id="ProtNLM"/>
    </source>
</evidence>
<dbReference type="RefSeq" id="WP_106194163.1">
    <property type="nucleotide sequence ID" value="NZ_PVTF01000015.1"/>
</dbReference>
<organism evidence="1 2">
    <name type="scientific">Umezawaea tangerina</name>
    <dbReference type="NCBI Taxonomy" id="84725"/>
    <lineage>
        <taxon>Bacteria</taxon>
        <taxon>Bacillati</taxon>
        <taxon>Actinomycetota</taxon>
        <taxon>Actinomycetes</taxon>
        <taxon>Pseudonocardiales</taxon>
        <taxon>Pseudonocardiaceae</taxon>
        <taxon>Umezawaea</taxon>
    </lineage>
</organism>
<protein>
    <recommendedName>
        <fullName evidence="3">Activator of Hsp90 ATPase-like protein</fullName>
    </recommendedName>
</protein>
<sequence length="240" mass="25804">MVEQFEVTWDGVLPGSPGQVWDALTANTAGWLWEIRYEPRLGGSESGLTGAGGVVTAWDVPEHFGTRAPDGDGVNDLDWVLRPHAEGTALGMRHRGVFTSDEDLHACRVHTDFYYHSLGQYVGHFAGRAARYASATKPVTAGGLAVVRSALGLADVEVGERVRLAPAGMKPIDGVLDYATDVFLGVRSADALYRVFDRGAWGEGVSVVCHLFGEDADQDVSGRAWTAWLDEVFPTGEVEG</sequence>
<dbReference type="OrthoDB" id="8417725at2"/>
<evidence type="ECO:0000313" key="2">
    <source>
        <dbReference type="Proteomes" id="UP000239494"/>
    </source>
</evidence>
<dbReference type="Proteomes" id="UP000239494">
    <property type="component" value="Unassembled WGS sequence"/>
</dbReference>
<dbReference type="EMBL" id="PVTF01000015">
    <property type="protein sequence ID" value="PRY34773.1"/>
    <property type="molecule type" value="Genomic_DNA"/>
</dbReference>
<proteinExistence type="predicted"/>
<dbReference type="InterPro" id="IPR023393">
    <property type="entry name" value="START-like_dom_sf"/>
</dbReference>
<keyword evidence="2" id="KW-1185">Reference proteome</keyword>
<gene>
    <name evidence="1" type="ORF">CLV43_11549</name>
</gene>
<dbReference type="SUPFAM" id="SSF55961">
    <property type="entry name" value="Bet v1-like"/>
    <property type="match status" value="1"/>
</dbReference>
<accession>A0A2T0SN20</accession>
<reference evidence="1 2" key="1">
    <citation type="submission" date="2018-03" db="EMBL/GenBank/DDBJ databases">
        <title>Genomic Encyclopedia of Archaeal and Bacterial Type Strains, Phase II (KMG-II): from individual species to whole genera.</title>
        <authorList>
            <person name="Goeker M."/>
        </authorList>
    </citation>
    <scope>NUCLEOTIDE SEQUENCE [LARGE SCALE GENOMIC DNA]</scope>
    <source>
        <strain evidence="1 2">DSM 44720</strain>
    </source>
</reference>
<dbReference type="AlphaFoldDB" id="A0A2T0SN20"/>
<dbReference type="Gene3D" id="3.30.530.20">
    <property type="match status" value="1"/>
</dbReference>
<evidence type="ECO:0000313" key="1">
    <source>
        <dbReference type="EMBL" id="PRY34773.1"/>
    </source>
</evidence>
<name>A0A2T0SN20_9PSEU</name>
<comment type="caution">
    <text evidence="1">The sequence shown here is derived from an EMBL/GenBank/DDBJ whole genome shotgun (WGS) entry which is preliminary data.</text>
</comment>